<keyword evidence="3" id="KW-1185">Reference proteome</keyword>
<dbReference type="AlphaFoldDB" id="A0A327JGZ1"/>
<dbReference type="InterPro" id="IPR052356">
    <property type="entry name" value="Thiol_S-MT"/>
</dbReference>
<dbReference type="Pfam" id="PF08241">
    <property type="entry name" value="Methyltransf_11"/>
    <property type="match status" value="1"/>
</dbReference>
<organism evidence="2 3">
    <name type="scientific">Rhodobium orientis</name>
    <dbReference type="NCBI Taxonomy" id="34017"/>
    <lineage>
        <taxon>Bacteria</taxon>
        <taxon>Pseudomonadati</taxon>
        <taxon>Pseudomonadota</taxon>
        <taxon>Alphaproteobacteria</taxon>
        <taxon>Hyphomicrobiales</taxon>
        <taxon>Rhodobiaceae</taxon>
        <taxon>Rhodobium</taxon>
    </lineage>
</organism>
<evidence type="ECO:0000313" key="2">
    <source>
        <dbReference type="EMBL" id="RAI25201.1"/>
    </source>
</evidence>
<name>A0A327JGZ1_9HYPH</name>
<accession>A0A327JGZ1</accession>
<dbReference type="OrthoDB" id="9777830at2"/>
<evidence type="ECO:0000313" key="3">
    <source>
        <dbReference type="Proteomes" id="UP000249299"/>
    </source>
</evidence>
<dbReference type="EMBL" id="NPEV01000053">
    <property type="protein sequence ID" value="RAI25201.1"/>
    <property type="molecule type" value="Genomic_DNA"/>
</dbReference>
<evidence type="ECO:0000259" key="1">
    <source>
        <dbReference type="Pfam" id="PF08241"/>
    </source>
</evidence>
<proteinExistence type="predicted"/>
<feature type="domain" description="Methyltransferase type 11" evidence="1">
    <location>
        <begin position="39"/>
        <end position="135"/>
    </location>
</feature>
<sequence>MLNFYRQKISPMMVHAVCGVPPLMREREQMVPKAEGVVVEIGIGTGRNLPFYDERRVRRLIGVNPPDGLTDLVDFERLAPGIEAEIVPESAENMSLDSNLADTIVVTYTLCSIPDVEAAIGEMRRVLKPGGKLLFVEHGRADCEKTARWQDRLNPYWGLISQGCHINRNPTELLTEGGFSFQEQDRYPLRRVPSVVGFHHVGVAVGR</sequence>
<dbReference type="SUPFAM" id="SSF53335">
    <property type="entry name" value="S-adenosyl-L-methionine-dependent methyltransferases"/>
    <property type="match status" value="1"/>
</dbReference>
<dbReference type="Proteomes" id="UP000249299">
    <property type="component" value="Unassembled WGS sequence"/>
</dbReference>
<comment type="caution">
    <text evidence="2">The sequence shown here is derived from an EMBL/GenBank/DDBJ whole genome shotgun (WGS) entry which is preliminary data.</text>
</comment>
<dbReference type="InterPro" id="IPR013216">
    <property type="entry name" value="Methyltransf_11"/>
</dbReference>
<gene>
    <name evidence="2" type="ORF">CH339_19185</name>
</gene>
<reference evidence="2 3" key="1">
    <citation type="submission" date="2017-07" db="EMBL/GenBank/DDBJ databases">
        <title>Draft Genome Sequences of Select Purple Nonsulfur Bacteria.</title>
        <authorList>
            <person name="Lasarre B."/>
            <person name="Mckinlay J.B."/>
        </authorList>
    </citation>
    <scope>NUCLEOTIDE SEQUENCE [LARGE SCALE GENOMIC DNA]</scope>
    <source>
        <strain evidence="2 3">DSM 11290</strain>
    </source>
</reference>
<dbReference type="GO" id="GO:0008757">
    <property type="term" value="F:S-adenosylmethionine-dependent methyltransferase activity"/>
    <property type="evidence" value="ECO:0007669"/>
    <property type="project" value="InterPro"/>
</dbReference>
<dbReference type="PANTHER" id="PTHR45036">
    <property type="entry name" value="METHYLTRANSFERASE LIKE 7B"/>
    <property type="match status" value="1"/>
</dbReference>
<dbReference type="InterPro" id="IPR029063">
    <property type="entry name" value="SAM-dependent_MTases_sf"/>
</dbReference>
<protein>
    <recommendedName>
        <fullName evidence="1">Methyltransferase type 11 domain-containing protein</fullName>
    </recommendedName>
</protein>
<dbReference type="CDD" id="cd02440">
    <property type="entry name" value="AdoMet_MTases"/>
    <property type="match status" value="1"/>
</dbReference>
<dbReference type="Gene3D" id="3.40.50.150">
    <property type="entry name" value="Vaccinia Virus protein VP39"/>
    <property type="match status" value="1"/>
</dbReference>
<dbReference type="RefSeq" id="WP_111436007.1">
    <property type="nucleotide sequence ID" value="NZ_JACIGG010000002.1"/>
</dbReference>
<dbReference type="PANTHER" id="PTHR45036:SF1">
    <property type="entry name" value="METHYLTRANSFERASE LIKE 7A"/>
    <property type="match status" value="1"/>
</dbReference>